<sequence>MELRVVVLLISLGSVTGTTPYCSTECPVASAKFSYVPSKTYSYAYSGVSRVRLKGVDGGLVQTRWENQVHLTWLTHCEVAITFNATKVDGQAGPPDTNPLEKYPLVVAVTDGRVQRVCSHADDDTWSINIKKGVASALQNSLPSLSTTNSGLIFTETDVAGTCPTKYEVQNEGAEIKVVKNKDHRQCQERYSIPDEIHLPWLKGPLPIQESWSTCTQIVINGTISSVVCEDVNVVRPAYGVYKFIDATQVSELRLISEASPAPDSVSFISQPQLVPRSLVYDYETPKKDPSVVPELEQTLRHVCQLTKDGVDGESASWLDKVVRLMRRVPEHSISQMYHKVRNGQLCAEHDKLKGLFLDAVSFVHESGSVPVMVNELVEGQVSEGRAVLYSVAFYFTSRPTASNIETLKPLFELPQLIPLVTLSAASMINTFCRHNEQCSEQPSIRDISDALNTKLQSQCSPFSEEEAQDAALLTLKALGNIGLVNHEVSTSIVRCMRTQGPPVVIRVAAAETLRLMSCEESITEDLVDIILDPDMDTEVRIAAYRAVFHCARHDHLNRIVTTIADEQNTQARGFILSHLWSTQRTNTPHKERLRSLLTNVVLPVNFEADISKYSHSFDFSYFSPSLGIGSEIESNLIYAPGSFVPRSLGVNITAALEGISMNVAELGMRLEGLDPILAQLFGLADYFETVDYIKIIKDVFKLLQNNGNMSGIRQRRFTEHSVLTNVLNEIYHNNIFNIKGDIGIRIMGQDIFFSSTSVDLSNLNFSEIKAKIYALIYSLVHQFKTLRKDTVRMLRPDLDYSFPTIQGTPLKLTTHLALVGGLQVETHLDEFASYSGFKIIPSLSVDAGCFIGYDAHIAKTGFKMNTAISTSNGVTLRESGHHGKQTQLHLDLHKKMVIFSGQAEAYLMKSKMGQPDTKIVPPSMHDMRIRRKSCVTSLESVLGLKLCYDVDVPDIFHNNALPLGAPAFARLSLNRTESSMKGYLINATMEKHRNKETLTMFCKTYGSNTTRGFDIEASVLHGLTNNTFSVVFNASQIYSRVAMVIIHSENEKSLDLFGMTRYDNSTWKRAVKFSSLTTKTQYTREYDFGIFYGHNQSSIHQAQILEINIMKKKNGPQVTLEIQGGTRHALAQYLSLDIGIGVDVDQRPHSWLLLPVRLRKLEFEGGLGGWKVIAFTNTSTESGRKTQYLSAFKVTHRNRQLVHVETGLSLIGTPSIDFVAQLVTKGGLEEVQYKGEASVYMTSNRVGASLRLHSAVNSTTLARLEAFCTENQNKFSIRTLVEVPRVISTTKAVVSVVIPHSGDLFQVEAAVTHNSTVLLHVQGPMNLDPGNDIFQVNVQWNISMIGGDPYKVNSMVIMGNNSQFMYVIVSNSQGQPLLSLESSPSSDSLEETKYETAFFLSRYVQAETHLAFSTRQLQVALNTLIFPNAQDSRRVKIFSQVDLTTGTVIADVWWDADRDANKKLKMDLTFASLPQLSDYSSLQGSIKYQNETCRFLAVGETVQLRHSVMRKTSLSFGIQTGERKYMNMEFENSIETRNGSVYIETKMKYFGLENKKYKFLCSLDLEDPNGLQNFRTESHIVYSSPMGIDTSYSTLITHQSSAGERFAQIKVNTSLSTLKQPLEMDLTWMRQNHSRSLVWRANHTSLLTLMDWRLNTVVSEIIQSCSFILNLRAVEQFLNDAVKFIVIKNNNCFNSVCPESHWNNENSSHILHPNASQSPWAQPPFLMAASSPEAEVGMHEYSVTGRYTYNSWTDTFHCEGKVSHPALDREVTAAVEYRITGTAQKGSFELDIFPDTTDKITGSLVSILLANNTVMLEANLTTRLLSYHPKITLSTSASPHTLAFDMEFSKNPNQKANFKAKTKFDRISEEAAAVGFMIATEGGVSVDVSGVVGMRQVPECYGLQITTSSFVPLLGNHSCVLTACGPAFVQLTIGRKDERGKVYHIKFGIRNPLGLEGNIVVRDQERQEVFDVLRSYFTLYPHVDMEFVYMNDELRKFEAEVRAVLMMLKQGGKDWVTRVYQAVVNEARRRHYIFPPRKILTLIHHIENNLKKISTYLVHEKLEPAFEITRRLLNTPTARYLRKVSYTVWLFVRWAKTQLPHDPYYPYQERVEWKKEMQSYNFLVRKVGKQVVKIIQTGGEDLLLTIQHLLTQLEHTVIFQELKEDLAAFISSHSYPYQREALQEVLARVAATLIRDLAPLKNNPTLLWVTFLTLRNINTAVGKITLTPLTSLRDMMWAYNSYSTIPSNNLLWLYDSLPLPSQWTNLLPPWNRIAMVIGDTEIHTFDGAELRIPLSRCEVILASFAGNKVTLSHPVQGARAQVTVTTPRVTVVVRPDFHVFLNGRDIGHRDVTEGEVTILVSYLQITINSPLVTVKVLEQQRLVSVEALGWTFGHLAGMLGTYDGEAGNDRLMSTGTRAPDLWRLVKSWQEDQHCPTPPVSPITPSIREAERVAHCHPLLGMWARCNALVRPEPFIHMCYITRSPCDAAEAYRSLCASKGVEPLIPRGC</sequence>
<evidence type="ECO:0000259" key="6">
    <source>
        <dbReference type="PROSITE" id="PS51233"/>
    </source>
</evidence>
<keyword evidence="1 4" id="KW-0732">Signal</keyword>
<dbReference type="InterPro" id="IPR015816">
    <property type="entry name" value="Vitellinogen_b-sht_N"/>
</dbReference>
<dbReference type="Gene3D" id="2.20.50.20">
    <property type="entry name" value="Lipovitellin. Chain A, domain 3"/>
    <property type="match status" value="1"/>
</dbReference>
<feature type="signal peptide" evidence="4">
    <location>
        <begin position="1"/>
        <end position="17"/>
    </location>
</feature>
<dbReference type="EMBL" id="MT294723">
    <property type="protein sequence ID" value="QWX93739.1"/>
    <property type="molecule type" value="mRNA"/>
</dbReference>
<dbReference type="InterPro" id="IPR015819">
    <property type="entry name" value="Lipid_transp_b-sht_shell"/>
</dbReference>
<dbReference type="PROSITE" id="PS51233">
    <property type="entry name" value="VWFD"/>
    <property type="match status" value="1"/>
</dbReference>
<dbReference type="SUPFAM" id="SSF48431">
    <property type="entry name" value="Lipovitellin-phosvitin complex, superhelical domain"/>
    <property type="match status" value="1"/>
</dbReference>
<name>A0A7T1ND11_SCYPA</name>
<evidence type="ECO:0000256" key="3">
    <source>
        <dbReference type="PROSITE-ProRule" id="PRU00557"/>
    </source>
</evidence>
<dbReference type="Gene3D" id="1.25.10.20">
    <property type="entry name" value="Vitellinogen, superhelical"/>
    <property type="match status" value="1"/>
</dbReference>
<evidence type="ECO:0000256" key="4">
    <source>
        <dbReference type="SAM" id="SignalP"/>
    </source>
</evidence>
<dbReference type="InterPro" id="IPR001747">
    <property type="entry name" value="Vitellogenin_N"/>
</dbReference>
<accession>A0A7T1ND11</accession>
<evidence type="ECO:0000313" key="7">
    <source>
        <dbReference type="EMBL" id="QPN96958.1"/>
    </source>
</evidence>
<feature type="domain" description="VWFD" evidence="6">
    <location>
        <begin position="2273"/>
        <end position="2436"/>
    </location>
</feature>
<dbReference type="InterPro" id="IPR011030">
    <property type="entry name" value="Lipovitellin_superhlx_dom"/>
</dbReference>
<evidence type="ECO:0000256" key="1">
    <source>
        <dbReference type="ARBA" id="ARBA00022729"/>
    </source>
</evidence>
<evidence type="ECO:0000256" key="2">
    <source>
        <dbReference type="ARBA" id="ARBA00023180"/>
    </source>
</evidence>
<evidence type="ECO:0000259" key="5">
    <source>
        <dbReference type="PROSITE" id="PS51211"/>
    </source>
</evidence>
<organism evidence="7">
    <name type="scientific">Scylla paramamosain</name>
    <name type="common">Mud crab</name>
    <dbReference type="NCBI Taxonomy" id="85552"/>
    <lineage>
        <taxon>Eukaryota</taxon>
        <taxon>Metazoa</taxon>
        <taxon>Ecdysozoa</taxon>
        <taxon>Arthropoda</taxon>
        <taxon>Crustacea</taxon>
        <taxon>Multicrustacea</taxon>
        <taxon>Malacostraca</taxon>
        <taxon>Eumalacostraca</taxon>
        <taxon>Eucarida</taxon>
        <taxon>Decapoda</taxon>
        <taxon>Pleocyemata</taxon>
        <taxon>Brachyura</taxon>
        <taxon>Eubrachyura</taxon>
        <taxon>Portunoidea</taxon>
        <taxon>Portunidae</taxon>
        <taxon>Portuninae</taxon>
        <taxon>Scylla</taxon>
    </lineage>
</organism>
<reference evidence="7" key="2">
    <citation type="submission" date="2020-07" db="EMBL/GenBank/DDBJ databases">
        <authorList>
            <person name="Zeng X."/>
        </authorList>
    </citation>
    <scope>NUCLEOTIDE SEQUENCE</scope>
</reference>
<reference evidence="8" key="1">
    <citation type="submission" date="2020-04" db="EMBL/GenBank/DDBJ databases">
        <authorList>
            <person name="Wan H."/>
        </authorList>
    </citation>
    <scope>NUCLEOTIDE SEQUENCE</scope>
</reference>
<dbReference type="InterPro" id="IPR050733">
    <property type="entry name" value="Vitellogenin/Apolipophorin"/>
</dbReference>
<dbReference type="PANTHER" id="PTHR23345:SF36">
    <property type="entry name" value="APOLIPOPHORINS"/>
    <property type="match status" value="1"/>
</dbReference>
<feature type="chain" id="PRO_5036404115" evidence="4">
    <location>
        <begin position="18"/>
        <end position="2509"/>
    </location>
</feature>
<dbReference type="PROSITE" id="PS51211">
    <property type="entry name" value="VITELLOGENIN"/>
    <property type="match status" value="1"/>
</dbReference>
<dbReference type="Gene3D" id="2.30.230.10">
    <property type="entry name" value="Lipovitellin, beta-sheet shell regions, chain A"/>
    <property type="match status" value="1"/>
</dbReference>
<dbReference type="Pfam" id="PF09172">
    <property type="entry name" value="Vit_open_b-sht"/>
    <property type="match status" value="1"/>
</dbReference>
<comment type="caution">
    <text evidence="3">Lacks conserved residue(s) required for the propagation of feature annotation.</text>
</comment>
<protein>
    <submittedName>
        <fullName evidence="7">Vitellogenin-3</fullName>
    </submittedName>
    <submittedName>
        <fullName evidence="8">Vtg-3</fullName>
    </submittedName>
</protein>
<dbReference type="EMBL" id="MT776009">
    <property type="protein sequence ID" value="QPN96958.1"/>
    <property type="molecule type" value="mRNA"/>
</dbReference>
<dbReference type="SMR" id="A0A7T1ND11"/>
<proteinExistence type="evidence at transcript level"/>
<dbReference type="PANTHER" id="PTHR23345">
    <property type="entry name" value="VITELLOGENIN-RELATED"/>
    <property type="match status" value="1"/>
</dbReference>
<keyword evidence="2" id="KW-0325">Glycoprotein</keyword>
<dbReference type="InterPro" id="IPR015255">
    <property type="entry name" value="Vitellinogen_open_b-sht"/>
</dbReference>
<feature type="domain" description="Vitellogenin" evidence="5">
    <location>
        <begin position="35"/>
        <end position="649"/>
    </location>
</feature>
<dbReference type="InterPro" id="IPR015817">
    <property type="entry name" value="Vitellinogen_open_b-sht_sub1"/>
</dbReference>
<dbReference type="SMART" id="SM01169">
    <property type="entry name" value="DUF1943"/>
    <property type="match status" value="1"/>
</dbReference>
<dbReference type="SMART" id="SM00638">
    <property type="entry name" value="LPD_N"/>
    <property type="match status" value="1"/>
</dbReference>
<dbReference type="InterPro" id="IPR001846">
    <property type="entry name" value="VWF_type-D"/>
</dbReference>
<dbReference type="SMART" id="SM00216">
    <property type="entry name" value="VWD"/>
    <property type="match status" value="1"/>
</dbReference>
<evidence type="ECO:0000313" key="8">
    <source>
        <dbReference type="EMBL" id="QWX93739.1"/>
    </source>
</evidence>
<dbReference type="GO" id="GO:0005319">
    <property type="term" value="F:lipid transporter activity"/>
    <property type="evidence" value="ECO:0007669"/>
    <property type="project" value="InterPro"/>
</dbReference>
<dbReference type="Pfam" id="PF00094">
    <property type="entry name" value="VWD"/>
    <property type="match status" value="1"/>
</dbReference>
<dbReference type="SUPFAM" id="SSF56968">
    <property type="entry name" value="Lipovitellin-phosvitin complex, beta-sheet shell regions"/>
    <property type="match status" value="2"/>
</dbReference>
<dbReference type="Pfam" id="PF01347">
    <property type="entry name" value="Vitellogenin_N"/>
    <property type="match status" value="1"/>
</dbReference>